<dbReference type="Pfam" id="PF01753">
    <property type="entry name" value="zf-MYND"/>
    <property type="match status" value="1"/>
</dbReference>
<gene>
    <name evidence="6" type="ORF">R3P38DRAFT_2729743</name>
</gene>
<comment type="caution">
    <text evidence="6">The sequence shown here is derived from an EMBL/GenBank/DDBJ whole genome shotgun (WGS) entry which is preliminary data.</text>
</comment>
<evidence type="ECO:0000313" key="7">
    <source>
        <dbReference type="Proteomes" id="UP001362999"/>
    </source>
</evidence>
<keyword evidence="7" id="KW-1185">Reference proteome</keyword>
<dbReference type="GO" id="GO:0008270">
    <property type="term" value="F:zinc ion binding"/>
    <property type="evidence" value="ECO:0007669"/>
    <property type="project" value="UniProtKB-KW"/>
</dbReference>
<accession>A0AAW0A936</accession>
<keyword evidence="1" id="KW-0479">Metal-binding</keyword>
<keyword evidence="2 4" id="KW-0863">Zinc-finger</keyword>
<evidence type="ECO:0000259" key="5">
    <source>
        <dbReference type="PROSITE" id="PS50865"/>
    </source>
</evidence>
<evidence type="ECO:0000256" key="2">
    <source>
        <dbReference type="ARBA" id="ARBA00022771"/>
    </source>
</evidence>
<evidence type="ECO:0000256" key="3">
    <source>
        <dbReference type="ARBA" id="ARBA00022833"/>
    </source>
</evidence>
<name>A0AAW0A936_9AGAR</name>
<keyword evidence="3" id="KW-0862">Zinc</keyword>
<dbReference type="Gene3D" id="6.10.140.2220">
    <property type="match status" value="1"/>
</dbReference>
<dbReference type="InterPro" id="IPR002893">
    <property type="entry name" value="Znf_MYND"/>
</dbReference>
<sequence length="555" mass="62531">MGSLRAVSMILRQNGAPADAFSDLWQTLWPWIQFLEGYQDVLPEALITPRERGITTTVSISALRESPEAEELMLLSLVDICSILGGAWFHLVHADVTRYQAAGEVLLMLLECLRVSIAHPTWSRAAGDALVTGAGPGTAANLASLALIQLGMPTTRPYIFDNKRICALDNLIVFLGDASGIIDGDLKFDPAFREAMLTKGLVTLLTRLCRAGFEENLPVDTQEMFYEILLTYLHPYPCHRWTTEALQAGFLHTVFEAAKRLPESIDGVFDRLSSTTMLHSSLSQLRVSLDAIGNLETQVMDLKINYPQAYRHWDRFISVVQDRFTALDEYNAGNLKIPIACHNYECAEIFLKPNIKVCRGCNVAFYCSKPCQKADWRAGHRRFCATVAWGIKRSHPHHPQMSARDRSFLHTLLYHEFCTRRNEIAFKYIQFARKNPTKTPYMLYDFRGGPCNIVIASLEELDSGLTPEGVMEVMEREERILFSFMRSKDEGRGYTRLFPTFFADRDFMAGLRTVVAGIPSDTDKEDTLNEYCAAVVSLMHCTPASKPGTDERDIL</sequence>
<proteinExistence type="predicted"/>
<reference evidence="6 7" key="1">
    <citation type="journal article" date="2024" name="J Genomics">
        <title>Draft genome sequencing and assembly of Favolaschia claudopus CIRM-BRFM 2984 isolated from oak limbs.</title>
        <authorList>
            <person name="Navarro D."/>
            <person name="Drula E."/>
            <person name="Chaduli D."/>
            <person name="Cazenave R."/>
            <person name="Ahrendt S."/>
            <person name="Wang J."/>
            <person name="Lipzen A."/>
            <person name="Daum C."/>
            <person name="Barry K."/>
            <person name="Grigoriev I.V."/>
            <person name="Favel A."/>
            <person name="Rosso M.N."/>
            <person name="Martin F."/>
        </authorList>
    </citation>
    <scope>NUCLEOTIDE SEQUENCE [LARGE SCALE GENOMIC DNA]</scope>
    <source>
        <strain evidence="6 7">CIRM-BRFM 2984</strain>
    </source>
</reference>
<feature type="domain" description="MYND-type" evidence="5">
    <location>
        <begin position="343"/>
        <end position="384"/>
    </location>
</feature>
<dbReference type="SUPFAM" id="SSF144232">
    <property type="entry name" value="HIT/MYND zinc finger-like"/>
    <property type="match status" value="1"/>
</dbReference>
<evidence type="ECO:0000256" key="4">
    <source>
        <dbReference type="PROSITE-ProRule" id="PRU00134"/>
    </source>
</evidence>
<protein>
    <recommendedName>
        <fullName evidence="5">MYND-type domain-containing protein</fullName>
    </recommendedName>
</protein>
<organism evidence="6 7">
    <name type="scientific">Favolaschia claudopus</name>
    <dbReference type="NCBI Taxonomy" id="2862362"/>
    <lineage>
        <taxon>Eukaryota</taxon>
        <taxon>Fungi</taxon>
        <taxon>Dikarya</taxon>
        <taxon>Basidiomycota</taxon>
        <taxon>Agaricomycotina</taxon>
        <taxon>Agaricomycetes</taxon>
        <taxon>Agaricomycetidae</taxon>
        <taxon>Agaricales</taxon>
        <taxon>Marasmiineae</taxon>
        <taxon>Mycenaceae</taxon>
        <taxon>Favolaschia</taxon>
    </lineage>
</organism>
<dbReference type="EMBL" id="JAWWNJ010000079">
    <property type="protein sequence ID" value="KAK7002401.1"/>
    <property type="molecule type" value="Genomic_DNA"/>
</dbReference>
<dbReference type="Proteomes" id="UP001362999">
    <property type="component" value="Unassembled WGS sequence"/>
</dbReference>
<evidence type="ECO:0000313" key="6">
    <source>
        <dbReference type="EMBL" id="KAK7002401.1"/>
    </source>
</evidence>
<evidence type="ECO:0000256" key="1">
    <source>
        <dbReference type="ARBA" id="ARBA00022723"/>
    </source>
</evidence>
<dbReference type="PROSITE" id="PS50865">
    <property type="entry name" value="ZF_MYND_2"/>
    <property type="match status" value="1"/>
</dbReference>
<dbReference type="AlphaFoldDB" id="A0AAW0A936"/>